<dbReference type="GO" id="GO:0016491">
    <property type="term" value="F:oxidoreductase activity"/>
    <property type="evidence" value="ECO:0007669"/>
    <property type="project" value="UniProtKB-KW"/>
</dbReference>
<dbReference type="PANTHER" id="PTHR43477">
    <property type="entry name" value="DIHYDROANTICAPSIN 7-DEHYDROGENASE"/>
    <property type="match status" value="1"/>
</dbReference>
<evidence type="ECO:0000256" key="2">
    <source>
        <dbReference type="ARBA" id="ARBA00023002"/>
    </source>
</evidence>
<dbReference type="Pfam" id="PF13561">
    <property type="entry name" value="adh_short_C2"/>
    <property type="match status" value="1"/>
</dbReference>
<dbReference type="InterPro" id="IPR002347">
    <property type="entry name" value="SDR_fam"/>
</dbReference>
<evidence type="ECO:0000256" key="1">
    <source>
        <dbReference type="ARBA" id="ARBA00006484"/>
    </source>
</evidence>
<gene>
    <name evidence="3" type="ORF">F9L07_24425</name>
</gene>
<dbReference type="FunFam" id="3.40.50.720:FF:000084">
    <property type="entry name" value="Short-chain dehydrogenase reductase"/>
    <property type="match status" value="1"/>
</dbReference>
<dbReference type="CDD" id="cd05233">
    <property type="entry name" value="SDR_c"/>
    <property type="match status" value="1"/>
</dbReference>
<dbReference type="InterPro" id="IPR051122">
    <property type="entry name" value="SDR_DHRS6-like"/>
</dbReference>
<accession>A0A7J5DS73</accession>
<name>A0A7J5DS73_NOCSI</name>
<comment type="similarity">
    <text evidence="1">Belongs to the short-chain dehydrogenases/reductases (SDR) family.</text>
</comment>
<dbReference type="AlphaFoldDB" id="A0A7J5DS73"/>
<dbReference type="Proteomes" id="UP000449906">
    <property type="component" value="Unassembled WGS sequence"/>
</dbReference>
<dbReference type="EMBL" id="WBVM01000004">
    <property type="protein sequence ID" value="KAB2807838.1"/>
    <property type="molecule type" value="Genomic_DNA"/>
</dbReference>
<dbReference type="PRINTS" id="PR00081">
    <property type="entry name" value="GDHRDH"/>
</dbReference>
<dbReference type="InterPro" id="IPR036291">
    <property type="entry name" value="NAD(P)-bd_dom_sf"/>
</dbReference>
<comment type="caution">
    <text evidence="3">The sequence shown here is derived from an EMBL/GenBank/DDBJ whole genome shotgun (WGS) entry which is preliminary data.</text>
</comment>
<reference evidence="3 4" key="1">
    <citation type="submission" date="2019-09" db="EMBL/GenBank/DDBJ databases">
        <title>Pimelobacter sp. isolated from Paulinella.</title>
        <authorList>
            <person name="Jeong S.E."/>
        </authorList>
    </citation>
    <scope>NUCLEOTIDE SEQUENCE [LARGE SCALE GENOMIC DNA]</scope>
    <source>
        <strain evidence="3 4">Pch-N</strain>
    </source>
</reference>
<dbReference type="PRINTS" id="PR00080">
    <property type="entry name" value="SDRFAMILY"/>
</dbReference>
<sequence>MRWPSPGSALRPPSTRTVHVSRESSTVLVTGAGGGIGAAVAARLAADGLHVRATDLRPASDVDLPDAVEYLSFDLLDGDPAGLLDGLDSLDHLVNCAGVALFDDDGSVLDVSERVWDLTLGVNLHALRRLTAAAVPLLRQGRGRSIVNIASTAGLRGMDSPLDAYQVSKAAVVSLTRSLAIQLGPEGIRCNSVCPGAILTPMIEYLYERSPERRLDMEMRTPLRRLGTPEDIAGAVAFLLSADAAFVTATELVVDGGWTAQIK</sequence>
<proteinExistence type="inferred from homology"/>
<dbReference type="Gene3D" id="3.40.50.720">
    <property type="entry name" value="NAD(P)-binding Rossmann-like Domain"/>
    <property type="match status" value="1"/>
</dbReference>
<evidence type="ECO:0000313" key="3">
    <source>
        <dbReference type="EMBL" id="KAB2807838.1"/>
    </source>
</evidence>
<dbReference type="SUPFAM" id="SSF51735">
    <property type="entry name" value="NAD(P)-binding Rossmann-fold domains"/>
    <property type="match status" value="1"/>
</dbReference>
<keyword evidence="2" id="KW-0560">Oxidoreductase</keyword>
<dbReference type="PANTHER" id="PTHR43477:SF1">
    <property type="entry name" value="DIHYDROANTICAPSIN 7-DEHYDROGENASE"/>
    <property type="match status" value="1"/>
</dbReference>
<protein>
    <submittedName>
        <fullName evidence="3">SDR family oxidoreductase</fullName>
    </submittedName>
</protein>
<evidence type="ECO:0000313" key="4">
    <source>
        <dbReference type="Proteomes" id="UP000449906"/>
    </source>
</evidence>
<organism evidence="3 4">
    <name type="scientific">Nocardioides simplex</name>
    <name type="common">Arthrobacter simplex</name>
    <dbReference type="NCBI Taxonomy" id="2045"/>
    <lineage>
        <taxon>Bacteria</taxon>
        <taxon>Bacillati</taxon>
        <taxon>Actinomycetota</taxon>
        <taxon>Actinomycetes</taxon>
        <taxon>Propionibacteriales</taxon>
        <taxon>Nocardioidaceae</taxon>
        <taxon>Pimelobacter</taxon>
    </lineage>
</organism>